<dbReference type="GO" id="GO:0005886">
    <property type="term" value="C:plasma membrane"/>
    <property type="evidence" value="ECO:0007669"/>
    <property type="project" value="UniProtKB-SubCell"/>
</dbReference>
<evidence type="ECO:0000256" key="1">
    <source>
        <dbReference type="ARBA" id="ARBA00000085"/>
    </source>
</evidence>
<dbReference type="PROSITE" id="PS50109">
    <property type="entry name" value="HIS_KIN"/>
    <property type="match status" value="1"/>
</dbReference>
<feature type="transmembrane region" description="Helical" evidence="13">
    <location>
        <begin position="214"/>
        <end position="234"/>
    </location>
</feature>
<dbReference type="Pfam" id="PF08447">
    <property type="entry name" value="PAS_3"/>
    <property type="match status" value="1"/>
</dbReference>
<dbReference type="SUPFAM" id="SSF55781">
    <property type="entry name" value="GAF domain-like"/>
    <property type="match status" value="1"/>
</dbReference>
<sequence length="888" mass="99258">MASARFLQLYLMRFLTRFLSLSSVKRIIWQYCLSMSLTALLYFLVSKLVFAELKLGIEPSPVWPPAGIGLFVLLSQGRQAWLGVTLGILLMGSWLGVGWSLALGSALGGTLEALVGVSLLRRVGFQNDLERLPDVLNLIGLAGLAAPLLNATISTGVGLATGLIDRGQIGQTWWTFWLGDSMGILVFTPLLLVCSKQLRRRQQGQLDQWSEPQLVEKLICFSLLLSVSILVFWLHPSQILVNYPIEYLPFPFVIWAALRFGQTAGILASFMLSIVAITGTVAGCGPFATMTSQMPQQSRQVILLQQAFLAVVTMTTLILATLSSERRRVGELLRQNQASLAKAQQLARLGNWDFDFKQRQWRWSDELYRLLGLAPGMQPDLQHFLQAVHPADRAAVEQAMQLALMQRVPYRMNYRIALPDGRERIIEDQVAIGLTHATGTILDITEYKKTEEKLRINAERNRLLSEMALRIRQSLELDEILDRAVQEVRQFLQADRVLICRFDRMRQGRVIAEAVLPEWTSAISMTSEADVYPEIEALFAAAPICVVNDTAQQERTPFIRQYHDRYQVRAGIGVALLSASEASGSRLFGLMICHQCSRPRQWEPLEIELLEQLGTQVAIAIQQGQLYQQVQDLNESLEQQVVERTAQLEANLAKLGEMNQIQNVFLHAIAHDLRTTVVGTLMVLNHFQQQPGEQVTIPRCKLAKMTQSGDIQLCKLDSLLEVYRNKTEGITLDLQPTPILPIIHKSIAQLQPLFEQNQTQLDLELADLPQISADPDQIERVFKHLLVNAVKHNPPGVRIVIQAAAQPDCLWFAVADSGTGISEAEQMRLFDLRTHEGSQRQLTGIGVGLCLCHQIISAHGGEIAVETAANAGSRFWFTLPMQPLRDSS</sequence>
<dbReference type="Gene3D" id="3.30.450.20">
    <property type="entry name" value="PAS domain"/>
    <property type="match status" value="1"/>
</dbReference>
<dbReference type="PANTHER" id="PTHR43304">
    <property type="entry name" value="PHYTOCHROME-LIKE PROTEIN CPH1"/>
    <property type="match status" value="1"/>
</dbReference>
<accession>A0A951P919</accession>
<comment type="catalytic activity">
    <reaction evidence="1">
        <text>ATP + protein L-histidine = ADP + protein N-phospho-L-histidine.</text>
        <dbReference type="EC" id="2.7.13.3"/>
    </reaction>
</comment>
<dbReference type="Pfam" id="PF01590">
    <property type="entry name" value="GAF"/>
    <property type="match status" value="1"/>
</dbReference>
<dbReference type="InterPro" id="IPR007895">
    <property type="entry name" value="MASE1"/>
</dbReference>
<comment type="caution">
    <text evidence="16">The sequence shown here is derived from an EMBL/GenBank/DDBJ whole genome shotgun (WGS) entry which is preliminary data.</text>
</comment>
<dbReference type="NCBIfam" id="TIGR00229">
    <property type="entry name" value="sensory_box"/>
    <property type="match status" value="1"/>
</dbReference>
<evidence type="ECO:0000256" key="9">
    <source>
        <dbReference type="ARBA" id="ARBA00022777"/>
    </source>
</evidence>
<evidence type="ECO:0000256" key="3">
    <source>
        <dbReference type="ARBA" id="ARBA00006402"/>
    </source>
</evidence>
<dbReference type="InterPro" id="IPR036890">
    <property type="entry name" value="HATPase_C_sf"/>
</dbReference>
<feature type="domain" description="Phytochrome chromophore attachment site" evidence="14">
    <location>
        <begin position="476"/>
        <end position="616"/>
    </location>
</feature>
<dbReference type="InterPro" id="IPR000014">
    <property type="entry name" value="PAS"/>
</dbReference>
<dbReference type="Pfam" id="PF05231">
    <property type="entry name" value="MASE1"/>
    <property type="match status" value="1"/>
</dbReference>
<evidence type="ECO:0000259" key="14">
    <source>
        <dbReference type="PROSITE" id="PS50046"/>
    </source>
</evidence>
<dbReference type="InterPro" id="IPR005467">
    <property type="entry name" value="His_kinase_dom"/>
</dbReference>
<dbReference type="SMART" id="SM00065">
    <property type="entry name" value="GAF"/>
    <property type="match status" value="1"/>
</dbReference>
<keyword evidence="10 13" id="KW-1133">Transmembrane helix</keyword>
<evidence type="ECO:0000256" key="2">
    <source>
        <dbReference type="ARBA" id="ARBA00004651"/>
    </source>
</evidence>
<evidence type="ECO:0000256" key="13">
    <source>
        <dbReference type="SAM" id="Phobius"/>
    </source>
</evidence>
<feature type="transmembrane region" description="Helical" evidence="13">
    <location>
        <begin position="135"/>
        <end position="153"/>
    </location>
</feature>
<feature type="transmembrane region" description="Helical" evidence="13">
    <location>
        <begin position="27"/>
        <end position="45"/>
    </location>
</feature>
<name>A0A951P919_9CYAN</name>
<dbReference type="InterPro" id="IPR016132">
    <property type="entry name" value="Phyto_chromo_attachment"/>
</dbReference>
<dbReference type="AlphaFoldDB" id="A0A951P919"/>
<dbReference type="SMART" id="SM00387">
    <property type="entry name" value="HATPase_c"/>
    <property type="match status" value="1"/>
</dbReference>
<keyword evidence="6" id="KW-0597">Phosphoprotein</keyword>
<dbReference type="PRINTS" id="PR00344">
    <property type="entry name" value="BCTRLSENSOR"/>
</dbReference>
<dbReference type="InterPro" id="IPR035965">
    <property type="entry name" value="PAS-like_dom_sf"/>
</dbReference>
<dbReference type="Gene3D" id="2.10.70.100">
    <property type="match status" value="1"/>
</dbReference>
<comment type="similarity">
    <text evidence="3">In the N-terminal section; belongs to the phytochrome family.</text>
</comment>
<evidence type="ECO:0000256" key="8">
    <source>
        <dbReference type="ARBA" id="ARBA00022692"/>
    </source>
</evidence>
<dbReference type="Pfam" id="PF02518">
    <property type="entry name" value="HATPase_c"/>
    <property type="match status" value="1"/>
</dbReference>
<feature type="transmembrane region" description="Helical" evidence="13">
    <location>
        <begin position="173"/>
        <end position="193"/>
    </location>
</feature>
<dbReference type="EMBL" id="JAHHHV010000036">
    <property type="protein sequence ID" value="MBW4465251.1"/>
    <property type="molecule type" value="Genomic_DNA"/>
</dbReference>
<dbReference type="PROSITE" id="PS50046">
    <property type="entry name" value="PHYTOCHROME_2"/>
    <property type="match status" value="1"/>
</dbReference>
<feature type="transmembrane region" description="Helical" evidence="13">
    <location>
        <begin position="80"/>
        <end position="97"/>
    </location>
</feature>
<feature type="transmembrane region" description="Helical" evidence="13">
    <location>
        <begin position="301"/>
        <end position="322"/>
    </location>
</feature>
<dbReference type="Proteomes" id="UP000707356">
    <property type="component" value="Unassembled WGS sequence"/>
</dbReference>
<evidence type="ECO:0000313" key="17">
    <source>
        <dbReference type="Proteomes" id="UP000707356"/>
    </source>
</evidence>
<evidence type="ECO:0000313" key="16">
    <source>
        <dbReference type="EMBL" id="MBW4465251.1"/>
    </source>
</evidence>
<evidence type="ECO:0000256" key="4">
    <source>
        <dbReference type="ARBA" id="ARBA00012438"/>
    </source>
</evidence>
<keyword evidence="5" id="KW-1003">Cell membrane</keyword>
<dbReference type="InterPro" id="IPR013655">
    <property type="entry name" value="PAS_fold_3"/>
</dbReference>
<keyword evidence="8 13" id="KW-0812">Transmembrane</keyword>
<protein>
    <recommendedName>
        <fullName evidence="4">histidine kinase</fullName>
        <ecNumber evidence="4">2.7.13.3</ecNumber>
    </recommendedName>
</protein>
<gene>
    <name evidence="16" type="ORF">KME07_07395</name>
</gene>
<comment type="subcellular location">
    <subcellularLocation>
        <location evidence="2">Cell membrane</location>
        <topology evidence="2">Multi-pass membrane protein</topology>
    </subcellularLocation>
</comment>
<dbReference type="InterPro" id="IPR003018">
    <property type="entry name" value="GAF"/>
</dbReference>
<feature type="domain" description="Histidine kinase" evidence="15">
    <location>
        <begin position="668"/>
        <end position="883"/>
    </location>
</feature>
<keyword evidence="11" id="KW-0902">Two-component regulatory system</keyword>
<dbReference type="PANTHER" id="PTHR43304:SF1">
    <property type="entry name" value="PAC DOMAIN-CONTAINING PROTEIN"/>
    <property type="match status" value="1"/>
</dbReference>
<keyword evidence="7" id="KW-0808">Transferase</keyword>
<organism evidence="16 17">
    <name type="scientific">Pegethrix bostrychoides GSE-TBD4-15B</name>
    <dbReference type="NCBI Taxonomy" id="2839662"/>
    <lineage>
        <taxon>Bacteria</taxon>
        <taxon>Bacillati</taxon>
        <taxon>Cyanobacteriota</taxon>
        <taxon>Cyanophyceae</taxon>
        <taxon>Oculatellales</taxon>
        <taxon>Oculatellaceae</taxon>
        <taxon>Pegethrix</taxon>
    </lineage>
</organism>
<dbReference type="Gene3D" id="3.30.565.10">
    <property type="entry name" value="Histidine kinase-like ATPase, C-terminal domain"/>
    <property type="match status" value="1"/>
</dbReference>
<dbReference type="SUPFAM" id="SSF55785">
    <property type="entry name" value="PYP-like sensor domain (PAS domain)"/>
    <property type="match status" value="1"/>
</dbReference>
<reference evidence="16" key="2">
    <citation type="journal article" date="2022" name="Microbiol. Resour. Announc.">
        <title>Metagenome Sequencing to Explore Phylogenomics of Terrestrial Cyanobacteria.</title>
        <authorList>
            <person name="Ward R.D."/>
            <person name="Stajich J.E."/>
            <person name="Johansen J.R."/>
            <person name="Huntemann M."/>
            <person name="Clum A."/>
            <person name="Foster B."/>
            <person name="Foster B."/>
            <person name="Roux S."/>
            <person name="Palaniappan K."/>
            <person name="Varghese N."/>
            <person name="Mukherjee S."/>
            <person name="Reddy T.B.K."/>
            <person name="Daum C."/>
            <person name="Copeland A."/>
            <person name="Chen I.A."/>
            <person name="Ivanova N.N."/>
            <person name="Kyrpides N.C."/>
            <person name="Shapiro N."/>
            <person name="Eloe-Fadrosh E.A."/>
            <person name="Pietrasiak N."/>
        </authorList>
    </citation>
    <scope>NUCLEOTIDE SEQUENCE</scope>
    <source>
        <strain evidence="16">GSE-TBD4-15B</strain>
    </source>
</reference>
<evidence type="ECO:0000256" key="10">
    <source>
        <dbReference type="ARBA" id="ARBA00022989"/>
    </source>
</evidence>
<dbReference type="InterPro" id="IPR004358">
    <property type="entry name" value="Sig_transdc_His_kin-like_C"/>
</dbReference>
<evidence type="ECO:0000256" key="5">
    <source>
        <dbReference type="ARBA" id="ARBA00022475"/>
    </source>
</evidence>
<evidence type="ECO:0000259" key="15">
    <source>
        <dbReference type="PROSITE" id="PS50109"/>
    </source>
</evidence>
<reference evidence="16" key="1">
    <citation type="submission" date="2021-05" db="EMBL/GenBank/DDBJ databases">
        <authorList>
            <person name="Pietrasiak N."/>
            <person name="Ward R."/>
            <person name="Stajich J.E."/>
            <person name="Kurbessoian T."/>
        </authorList>
    </citation>
    <scope>NUCLEOTIDE SEQUENCE</scope>
    <source>
        <strain evidence="16">GSE-TBD4-15B</strain>
    </source>
</reference>
<evidence type="ECO:0000256" key="6">
    <source>
        <dbReference type="ARBA" id="ARBA00022553"/>
    </source>
</evidence>
<dbReference type="InterPro" id="IPR052162">
    <property type="entry name" value="Sensor_kinase/Photoreceptor"/>
</dbReference>
<dbReference type="InterPro" id="IPR003594">
    <property type="entry name" value="HATPase_dom"/>
</dbReference>
<dbReference type="Gene3D" id="1.10.287.130">
    <property type="match status" value="1"/>
</dbReference>
<evidence type="ECO:0000256" key="12">
    <source>
        <dbReference type="ARBA" id="ARBA00023136"/>
    </source>
</evidence>
<keyword evidence="12 13" id="KW-0472">Membrane</keyword>
<evidence type="ECO:0000256" key="7">
    <source>
        <dbReference type="ARBA" id="ARBA00022679"/>
    </source>
</evidence>
<dbReference type="SUPFAM" id="SSF55874">
    <property type="entry name" value="ATPase domain of HSP90 chaperone/DNA topoisomerase II/histidine kinase"/>
    <property type="match status" value="1"/>
</dbReference>
<keyword evidence="9" id="KW-0418">Kinase</keyword>
<dbReference type="Gene3D" id="3.30.450.40">
    <property type="match status" value="1"/>
</dbReference>
<dbReference type="EC" id="2.7.13.3" evidence="4"/>
<dbReference type="GO" id="GO:0000160">
    <property type="term" value="P:phosphorelay signal transduction system"/>
    <property type="evidence" value="ECO:0007669"/>
    <property type="project" value="UniProtKB-KW"/>
</dbReference>
<dbReference type="InterPro" id="IPR029016">
    <property type="entry name" value="GAF-like_dom_sf"/>
</dbReference>
<evidence type="ECO:0000256" key="11">
    <source>
        <dbReference type="ARBA" id="ARBA00023012"/>
    </source>
</evidence>
<feature type="transmembrane region" description="Helical" evidence="13">
    <location>
        <begin position="265"/>
        <end position="289"/>
    </location>
</feature>
<proteinExistence type="inferred from homology"/>
<dbReference type="GO" id="GO:0004673">
    <property type="term" value="F:protein histidine kinase activity"/>
    <property type="evidence" value="ECO:0007669"/>
    <property type="project" value="UniProtKB-EC"/>
</dbReference>